<sequence length="108" mass="12678">MRESSSSSLISERARQSSTRHLFLRRLSRGLCENRKRFEKLREASMEASFLFGGRFNEASEEDRSLQKPFKSQFLATKSRGRREIDLQPNQLNARIFLIWGRRNIGTL</sequence>
<comment type="caution">
    <text evidence="1">The sequence shown here is derived from an EMBL/GenBank/DDBJ whole genome shotgun (WGS) entry which is preliminary data.</text>
</comment>
<organism evidence="1 2">
    <name type="scientific">Stephania yunnanensis</name>
    <dbReference type="NCBI Taxonomy" id="152371"/>
    <lineage>
        <taxon>Eukaryota</taxon>
        <taxon>Viridiplantae</taxon>
        <taxon>Streptophyta</taxon>
        <taxon>Embryophyta</taxon>
        <taxon>Tracheophyta</taxon>
        <taxon>Spermatophyta</taxon>
        <taxon>Magnoliopsida</taxon>
        <taxon>Ranunculales</taxon>
        <taxon>Menispermaceae</taxon>
        <taxon>Menispermoideae</taxon>
        <taxon>Cissampelideae</taxon>
        <taxon>Stephania</taxon>
    </lineage>
</organism>
<keyword evidence="2" id="KW-1185">Reference proteome</keyword>
<evidence type="ECO:0000313" key="2">
    <source>
        <dbReference type="Proteomes" id="UP001420932"/>
    </source>
</evidence>
<reference evidence="1 2" key="1">
    <citation type="submission" date="2024-01" db="EMBL/GenBank/DDBJ databases">
        <title>Genome assemblies of Stephania.</title>
        <authorList>
            <person name="Yang L."/>
        </authorList>
    </citation>
    <scope>NUCLEOTIDE SEQUENCE [LARGE SCALE GENOMIC DNA]</scope>
    <source>
        <strain evidence="1">YNDBR</strain>
        <tissue evidence="1">Leaf</tissue>
    </source>
</reference>
<name>A0AAP0KFA9_9MAGN</name>
<dbReference type="EMBL" id="JBBNAF010000004">
    <property type="protein sequence ID" value="KAK9151543.1"/>
    <property type="molecule type" value="Genomic_DNA"/>
</dbReference>
<dbReference type="Proteomes" id="UP001420932">
    <property type="component" value="Unassembled WGS sequence"/>
</dbReference>
<gene>
    <name evidence="1" type="ORF">Syun_009852</name>
</gene>
<proteinExistence type="predicted"/>
<protein>
    <submittedName>
        <fullName evidence="1">Uncharacterized protein</fullName>
    </submittedName>
</protein>
<accession>A0AAP0KFA9</accession>
<dbReference type="AlphaFoldDB" id="A0AAP0KFA9"/>
<evidence type="ECO:0000313" key="1">
    <source>
        <dbReference type="EMBL" id="KAK9151543.1"/>
    </source>
</evidence>